<evidence type="ECO:0000256" key="4">
    <source>
        <dbReference type="ARBA" id="ARBA00022793"/>
    </source>
</evidence>
<dbReference type="PANTHER" id="PTHR21091:SF169">
    <property type="entry name" value="UROPORPHYRINOGEN DECARBOXYLASE"/>
    <property type="match status" value="1"/>
</dbReference>
<evidence type="ECO:0000313" key="13">
    <source>
        <dbReference type="Proteomes" id="UP001595756"/>
    </source>
</evidence>
<dbReference type="GO" id="GO:0004853">
    <property type="term" value="F:uroporphyrinogen decarboxylase activity"/>
    <property type="evidence" value="ECO:0007669"/>
    <property type="project" value="UniProtKB-EC"/>
</dbReference>
<comment type="similarity">
    <text evidence="2 7 9">Belongs to the uroporphyrinogen decarboxylase family.</text>
</comment>
<comment type="caution">
    <text evidence="12">The sequence shown here is derived from an EMBL/GenBank/DDBJ whole genome shotgun (WGS) entry which is preliminary data.</text>
</comment>
<keyword evidence="7" id="KW-0963">Cytoplasm</keyword>
<comment type="subcellular location">
    <subcellularLocation>
        <location evidence="7">Cytoplasm</location>
    </subcellularLocation>
</comment>
<feature type="binding site" evidence="7">
    <location>
        <position position="328"/>
    </location>
    <ligand>
        <name>substrate</name>
    </ligand>
</feature>
<evidence type="ECO:0000256" key="8">
    <source>
        <dbReference type="RuleBase" id="RU000554"/>
    </source>
</evidence>
<dbReference type="CDD" id="cd00717">
    <property type="entry name" value="URO-D"/>
    <property type="match status" value="1"/>
</dbReference>
<dbReference type="SUPFAM" id="SSF51726">
    <property type="entry name" value="UROD/MetE-like"/>
    <property type="match status" value="1"/>
</dbReference>
<dbReference type="InterPro" id="IPR006361">
    <property type="entry name" value="Uroporphyrinogen_deCO2ase_HemE"/>
</dbReference>
<dbReference type="RefSeq" id="WP_376811274.1">
    <property type="nucleotide sequence ID" value="NZ_JBHSDY010000001.1"/>
</dbReference>
<feature type="site" description="Transition state stabilizer" evidence="7">
    <location>
        <position position="77"/>
    </location>
</feature>
<evidence type="ECO:0000256" key="3">
    <source>
        <dbReference type="ARBA" id="ARBA00012288"/>
    </source>
</evidence>
<dbReference type="Pfam" id="PF01208">
    <property type="entry name" value="URO-D"/>
    <property type="match status" value="1"/>
</dbReference>
<comment type="caution">
    <text evidence="7">Lacks conserved residue(s) required for the propagation of feature annotation.</text>
</comment>
<name>A0ABV8RVF7_9BURK</name>
<evidence type="ECO:0000256" key="1">
    <source>
        <dbReference type="ARBA" id="ARBA00004804"/>
    </source>
</evidence>
<protein>
    <recommendedName>
        <fullName evidence="3 7">Uroporphyrinogen decarboxylase</fullName>
        <shortName evidence="7">UPD</shortName>
        <shortName evidence="7">URO-D</shortName>
        <ecNumber evidence="3 7">4.1.1.37</ecNumber>
    </recommendedName>
</protein>
<evidence type="ECO:0000259" key="10">
    <source>
        <dbReference type="PROSITE" id="PS00906"/>
    </source>
</evidence>
<evidence type="ECO:0000256" key="9">
    <source>
        <dbReference type="RuleBase" id="RU004169"/>
    </source>
</evidence>
<dbReference type="PROSITE" id="PS00906">
    <property type="entry name" value="UROD_1"/>
    <property type="match status" value="1"/>
</dbReference>
<dbReference type="PROSITE" id="PS00907">
    <property type="entry name" value="UROD_2"/>
    <property type="match status" value="1"/>
</dbReference>
<keyword evidence="6 7" id="KW-0627">Porphyrin biosynthesis</keyword>
<comment type="subunit">
    <text evidence="7">Homodimer.</text>
</comment>
<comment type="catalytic activity">
    <reaction evidence="7 8">
        <text>uroporphyrinogen III + 4 H(+) = coproporphyrinogen III + 4 CO2</text>
        <dbReference type="Rhea" id="RHEA:19865"/>
        <dbReference type="ChEBI" id="CHEBI:15378"/>
        <dbReference type="ChEBI" id="CHEBI:16526"/>
        <dbReference type="ChEBI" id="CHEBI:57308"/>
        <dbReference type="ChEBI" id="CHEBI:57309"/>
        <dbReference type="EC" id="4.1.1.37"/>
    </reaction>
</comment>
<dbReference type="HAMAP" id="MF_00218">
    <property type="entry name" value="URO_D"/>
    <property type="match status" value="1"/>
</dbReference>
<evidence type="ECO:0000256" key="6">
    <source>
        <dbReference type="ARBA" id="ARBA00023244"/>
    </source>
</evidence>
<evidence type="ECO:0000313" key="12">
    <source>
        <dbReference type="EMBL" id="MFC4296695.1"/>
    </source>
</evidence>
<evidence type="ECO:0000256" key="5">
    <source>
        <dbReference type="ARBA" id="ARBA00023239"/>
    </source>
</evidence>
<accession>A0ABV8RVF7</accession>
<comment type="function">
    <text evidence="7">Catalyzes the decarboxylation of four acetate groups of uroporphyrinogen-III to yield coproporphyrinogen-III.</text>
</comment>
<dbReference type="InterPro" id="IPR000257">
    <property type="entry name" value="Uroporphyrinogen_deCOase"/>
</dbReference>
<comment type="pathway">
    <text evidence="1 7 8">Porphyrin-containing compound metabolism; protoporphyrin-IX biosynthesis; coproporphyrinogen-III from 5-aminolevulinate: step 4/4.</text>
</comment>
<feature type="domain" description="Uroporphyrinogen decarboxylase (URO-D)" evidence="11">
    <location>
        <begin position="141"/>
        <end position="157"/>
    </location>
</feature>
<feature type="binding site" evidence="7">
    <location>
        <position position="153"/>
    </location>
    <ligand>
        <name>substrate</name>
    </ligand>
</feature>
<dbReference type="EMBL" id="JBHSDY010000001">
    <property type="protein sequence ID" value="MFC4296695.1"/>
    <property type="molecule type" value="Genomic_DNA"/>
</dbReference>
<feature type="binding site" evidence="7">
    <location>
        <position position="77"/>
    </location>
    <ligand>
        <name>substrate</name>
    </ligand>
</feature>
<evidence type="ECO:0000256" key="2">
    <source>
        <dbReference type="ARBA" id="ARBA00009935"/>
    </source>
</evidence>
<gene>
    <name evidence="7 12" type="primary">hemE</name>
    <name evidence="12" type="ORF">ACFO0J_01415</name>
</gene>
<proteinExistence type="inferred from homology"/>
<organism evidence="12 13">
    <name type="scientific">Castellaniella hirudinis</name>
    <dbReference type="NCBI Taxonomy" id="1144617"/>
    <lineage>
        <taxon>Bacteria</taxon>
        <taxon>Pseudomonadati</taxon>
        <taxon>Pseudomonadota</taxon>
        <taxon>Betaproteobacteria</taxon>
        <taxon>Burkholderiales</taxon>
        <taxon>Alcaligenaceae</taxon>
        <taxon>Castellaniella</taxon>
    </lineage>
</organism>
<keyword evidence="4 7" id="KW-0210">Decarboxylase</keyword>
<feature type="domain" description="Uroporphyrinogen decarboxylase (URO-D)" evidence="10">
    <location>
        <begin position="22"/>
        <end position="31"/>
    </location>
</feature>
<evidence type="ECO:0000256" key="7">
    <source>
        <dbReference type="HAMAP-Rule" id="MF_00218"/>
    </source>
</evidence>
<dbReference type="PANTHER" id="PTHR21091">
    <property type="entry name" value="METHYLTETRAHYDROFOLATE:HOMOCYSTEINE METHYLTRANSFERASE RELATED"/>
    <property type="match status" value="1"/>
</dbReference>
<dbReference type="Proteomes" id="UP001595756">
    <property type="component" value="Unassembled WGS sequence"/>
</dbReference>
<evidence type="ECO:0000259" key="11">
    <source>
        <dbReference type="PROSITE" id="PS00907"/>
    </source>
</evidence>
<dbReference type="NCBIfam" id="TIGR01464">
    <property type="entry name" value="hemE"/>
    <property type="match status" value="1"/>
</dbReference>
<keyword evidence="5 7" id="KW-0456">Lyase</keyword>
<dbReference type="InterPro" id="IPR038071">
    <property type="entry name" value="UROD/MetE-like_sf"/>
</dbReference>
<keyword evidence="13" id="KW-1185">Reference proteome</keyword>
<sequence>MPELKNDTFLRALMRQPVAYTPMWMMRQAGRYLPEYNQTRARAGSFMGLAQNPEYACEVTLQPLRRFDLDAAILFSDILTVPDAMGLGLQFVAGEGPRFDRPLRDEAAIQALQVPDLDRLQYVFDAVSLIRRELNGSVPLIGFSGSPWTLACYMVEGAGSSDYRQIKTLLYQRPDLLHRILSINAQAVQAYLNAQIQAGAQAVMVFDSWGGVLADGLFQQFSLAYTRQVLDGLIREHDGRRVPVIVFTKGGGQWIEDVAATGCDAVGLDWTANLAAARRRVGDQVALQGNLDPMTLFGGEAAIRAEVRRVLADFGTVGAGGHVFNLGHGISQYTPPEAVSVLVDEVHAASRAYHAV</sequence>
<reference evidence="13" key="1">
    <citation type="journal article" date="2019" name="Int. J. Syst. Evol. Microbiol.">
        <title>The Global Catalogue of Microorganisms (GCM) 10K type strain sequencing project: providing services to taxonomists for standard genome sequencing and annotation.</title>
        <authorList>
            <consortium name="The Broad Institute Genomics Platform"/>
            <consortium name="The Broad Institute Genome Sequencing Center for Infectious Disease"/>
            <person name="Wu L."/>
            <person name="Ma J."/>
        </authorList>
    </citation>
    <scope>NUCLEOTIDE SEQUENCE [LARGE SCALE GENOMIC DNA]</scope>
    <source>
        <strain evidence="13">CGMCC 1.19029</strain>
    </source>
</reference>
<dbReference type="EC" id="4.1.1.37" evidence="3 7"/>
<dbReference type="Gene3D" id="3.20.20.210">
    <property type="match status" value="1"/>
</dbReference>
<feature type="binding site" evidence="7">
    <location>
        <begin position="27"/>
        <end position="31"/>
    </location>
    <ligand>
        <name>substrate</name>
    </ligand>
</feature>
<feature type="binding site" evidence="7">
    <location>
        <position position="208"/>
    </location>
    <ligand>
        <name>substrate</name>
    </ligand>
</feature>